<evidence type="ECO:0000313" key="3">
    <source>
        <dbReference type="Proteomes" id="UP000479938"/>
    </source>
</evidence>
<organism evidence="2 3">
    <name type="scientific">Flavobacterium bizetiae</name>
    <dbReference type="NCBI Taxonomy" id="2704140"/>
    <lineage>
        <taxon>Bacteria</taxon>
        <taxon>Pseudomonadati</taxon>
        <taxon>Bacteroidota</taxon>
        <taxon>Flavobacteriia</taxon>
        <taxon>Flavobacteriales</taxon>
        <taxon>Flavobacteriaceae</taxon>
        <taxon>Flavobacterium</taxon>
    </lineage>
</organism>
<sequence>MNDNLKYTAKLFSSATFSFFKINIIGQFLYALIGVFTLCTIVYQSGTGMGHVTGGAAIMLLFALRPIGFGLTVISIFAGPFLLFTLGNKYIMSKIINKLILDKGEVLLFPIIDKVIDKFKSKQPELLKTGADKAMLQLKLIQAFKDSDENKWVKKILIYGLKKISLDEVDFKDENVSFSDIIKNKIITGLKNVSQPSRNFFWIILGVQIILLILILTQVI</sequence>
<dbReference type="Proteomes" id="UP000479938">
    <property type="component" value="Unassembled WGS sequence"/>
</dbReference>
<feature type="transmembrane region" description="Helical" evidence="1">
    <location>
        <begin position="200"/>
        <end position="219"/>
    </location>
</feature>
<keyword evidence="1" id="KW-0472">Membrane</keyword>
<dbReference type="EMBL" id="CADCSU010000174">
    <property type="protein sequence ID" value="CAA9203120.1"/>
    <property type="molecule type" value="Genomic_DNA"/>
</dbReference>
<protein>
    <submittedName>
        <fullName evidence="2">Uncharacterized protein</fullName>
    </submittedName>
</protein>
<proteinExistence type="predicted"/>
<dbReference type="AlphaFoldDB" id="A0A6J4GXL3"/>
<dbReference type="RefSeq" id="WP_173972936.1">
    <property type="nucleotide sequence ID" value="NZ_CADCSU010000174.1"/>
</dbReference>
<name>A0A6J4GXL3_9FLAO</name>
<accession>A0A6J4GXL3</accession>
<evidence type="ECO:0000256" key="1">
    <source>
        <dbReference type="SAM" id="Phobius"/>
    </source>
</evidence>
<gene>
    <name evidence="2" type="ORF">FLA105534_04444</name>
</gene>
<keyword evidence="1" id="KW-1133">Transmembrane helix</keyword>
<feature type="transmembrane region" description="Helical" evidence="1">
    <location>
        <begin position="20"/>
        <end position="43"/>
    </location>
</feature>
<feature type="transmembrane region" description="Helical" evidence="1">
    <location>
        <begin position="55"/>
        <end position="84"/>
    </location>
</feature>
<reference evidence="2 3" key="1">
    <citation type="submission" date="2020-02" db="EMBL/GenBank/DDBJ databases">
        <authorList>
            <person name="Criscuolo A."/>
        </authorList>
    </citation>
    <scope>NUCLEOTIDE SEQUENCE [LARGE SCALE GENOMIC DNA]</scope>
    <source>
        <strain evidence="2">CIP105534</strain>
    </source>
</reference>
<keyword evidence="3" id="KW-1185">Reference proteome</keyword>
<keyword evidence="1" id="KW-0812">Transmembrane</keyword>
<evidence type="ECO:0000313" key="2">
    <source>
        <dbReference type="EMBL" id="CAA9203120.1"/>
    </source>
</evidence>